<protein>
    <submittedName>
        <fullName evidence="5">Uncharacterized conserved protein YcfJ, contains glycine zipper 2TM domain</fullName>
    </submittedName>
</protein>
<dbReference type="EMBL" id="FMZC01000010">
    <property type="protein sequence ID" value="SDD90487.1"/>
    <property type="molecule type" value="Genomic_DNA"/>
</dbReference>
<evidence type="ECO:0000313" key="6">
    <source>
        <dbReference type="Proteomes" id="UP000198781"/>
    </source>
</evidence>
<dbReference type="PANTHER" id="PTHR35603:SF2">
    <property type="entry name" value="OUTER MEMBRANE LIPOPROTEIN"/>
    <property type="match status" value="1"/>
</dbReference>
<keyword evidence="6" id="KW-1185">Reference proteome</keyword>
<dbReference type="PANTHER" id="PTHR35603">
    <property type="match status" value="1"/>
</dbReference>
<dbReference type="Pfam" id="PF05433">
    <property type="entry name" value="Rick_17kDa_Anti"/>
    <property type="match status" value="1"/>
</dbReference>
<dbReference type="GO" id="GO:0016020">
    <property type="term" value="C:membrane"/>
    <property type="evidence" value="ECO:0007669"/>
    <property type="project" value="UniProtKB-SubCell"/>
</dbReference>
<organism evidence="5 6">
    <name type="scientific">Paracidovorax valerianellae</name>
    <dbReference type="NCBI Taxonomy" id="187868"/>
    <lineage>
        <taxon>Bacteria</taxon>
        <taxon>Pseudomonadati</taxon>
        <taxon>Pseudomonadota</taxon>
        <taxon>Betaproteobacteria</taxon>
        <taxon>Burkholderiales</taxon>
        <taxon>Comamonadaceae</taxon>
        <taxon>Paracidovorax</taxon>
    </lineage>
</organism>
<keyword evidence="3" id="KW-0732">Signal</keyword>
<evidence type="ECO:0000259" key="4">
    <source>
        <dbReference type="Pfam" id="PF05433"/>
    </source>
</evidence>
<name>A0A1G6YLC7_9BURK</name>
<dbReference type="Proteomes" id="UP000198781">
    <property type="component" value="Unassembled WGS sequence"/>
</dbReference>
<evidence type="ECO:0000256" key="3">
    <source>
        <dbReference type="SAM" id="SignalP"/>
    </source>
</evidence>
<dbReference type="AlphaFoldDB" id="A0A1G6YLC7"/>
<evidence type="ECO:0000256" key="1">
    <source>
        <dbReference type="ARBA" id="ARBA00004370"/>
    </source>
</evidence>
<dbReference type="InterPro" id="IPR008816">
    <property type="entry name" value="Gly_zipper_2TM_dom"/>
</dbReference>
<evidence type="ECO:0000256" key="2">
    <source>
        <dbReference type="ARBA" id="ARBA00023136"/>
    </source>
</evidence>
<feature type="signal peptide" evidence="3">
    <location>
        <begin position="1"/>
        <end position="19"/>
    </location>
</feature>
<reference evidence="5 6" key="1">
    <citation type="submission" date="2016-10" db="EMBL/GenBank/DDBJ databases">
        <authorList>
            <person name="de Groot N.N."/>
        </authorList>
    </citation>
    <scope>NUCLEOTIDE SEQUENCE [LARGE SCALE GENOMIC DNA]</scope>
    <source>
        <strain evidence="5 6">DSM 16619</strain>
    </source>
</reference>
<sequence>MKKIILLTALAAVAAGASAQEQGRVLSATPITEQVAIPQQVCGNETIYGESRPSGAGALLGAIAGGAAGNAVGKGGGRAAATAIGLIGGAVLGNNIEGTRPEYQNVQRCSTQTYYENRTMGYNVLYEYAGRQYTTRTQHDPGAWIPVSVQPIASAPPAPAYSGGYAQPGVVVSTYPGPPAYVTPPSTTVIEYHDSYGRPYYPPRPRDPYWR</sequence>
<dbReference type="InterPro" id="IPR051407">
    <property type="entry name" value="Bact_OM_lipoprot/Surf_antigen"/>
</dbReference>
<feature type="chain" id="PRO_5011769672" evidence="3">
    <location>
        <begin position="20"/>
        <end position="211"/>
    </location>
</feature>
<evidence type="ECO:0000313" key="5">
    <source>
        <dbReference type="EMBL" id="SDD90487.1"/>
    </source>
</evidence>
<comment type="subcellular location">
    <subcellularLocation>
        <location evidence="1">Membrane</location>
    </subcellularLocation>
</comment>
<feature type="domain" description="Glycine zipper 2TM" evidence="4">
    <location>
        <begin position="56"/>
        <end position="97"/>
    </location>
</feature>
<gene>
    <name evidence="5" type="ORF">SAMN05192589_11085</name>
</gene>
<proteinExistence type="predicted"/>
<accession>A0A1G6YLC7</accession>
<dbReference type="RefSeq" id="WP_092744695.1">
    <property type="nucleotide sequence ID" value="NZ_FMZC01000010.1"/>
</dbReference>
<dbReference type="OrthoDB" id="8909257at2"/>
<dbReference type="STRING" id="187868.SAMN05192589_11085"/>
<keyword evidence="2" id="KW-0472">Membrane</keyword>